<dbReference type="GO" id="GO:0006281">
    <property type="term" value="P:DNA repair"/>
    <property type="evidence" value="ECO:0007669"/>
    <property type="project" value="TreeGrafter"/>
</dbReference>
<dbReference type="SFLD" id="SFLDG01129">
    <property type="entry name" value="C1.5:_HAD__Beta-PGM__Phosphata"/>
    <property type="match status" value="1"/>
</dbReference>
<protein>
    <submittedName>
        <fullName evidence="2">HAD family hydrolase</fullName>
    </submittedName>
</protein>
<dbReference type="InterPro" id="IPR006439">
    <property type="entry name" value="HAD-SF_hydro_IA"/>
</dbReference>
<evidence type="ECO:0000313" key="2">
    <source>
        <dbReference type="EMBL" id="QCC51469.1"/>
    </source>
</evidence>
<dbReference type="EMBL" id="CP031310">
    <property type="protein sequence ID" value="QCC51469.1"/>
    <property type="molecule type" value="Genomic_DNA"/>
</dbReference>
<dbReference type="STRING" id="1457250.GCA_000755225_00991"/>
<dbReference type="Pfam" id="PF00702">
    <property type="entry name" value="Hydrolase"/>
    <property type="match status" value="1"/>
</dbReference>
<evidence type="ECO:0000313" key="3">
    <source>
        <dbReference type="Proteomes" id="UP000296706"/>
    </source>
</evidence>
<dbReference type="InterPro" id="IPR036412">
    <property type="entry name" value="HAD-like_sf"/>
</dbReference>
<dbReference type="KEGG" id="hsn:DV733_09555"/>
<dbReference type="GeneID" id="39848110"/>
<keyword evidence="3" id="KW-1185">Reference proteome</keyword>
<dbReference type="OrthoDB" id="115864at2157"/>
<dbReference type="PANTHER" id="PTHR43434">
    <property type="entry name" value="PHOSPHOGLYCOLATE PHOSPHATASE"/>
    <property type="match status" value="1"/>
</dbReference>
<dbReference type="GO" id="GO:0008967">
    <property type="term" value="F:phosphoglycolate phosphatase activity"/>
    <property type="evidence" value="ECO:0007669"/>
    <property type="project" value="TreeGrafter"/>
</dbReference>
<evidence type="ECO:0000256" key="1">
    <source>
        <dbReference type="ARBA" id="ARBA00007958"/>
    </source>
</evidence>
<dbReference type="NCBIfam" id="TIGR01549">
    <property type="entry name" value="HAD-SF-IA-v1"/>
    <property type="match status" value="1"/>
</dbReference>
<comment type="similarity">
    <text evidence="1">Belongs to the HAD-like hydrolase superfamily.</text>
</comment>
<dbReference type="SFLD" id="SFLDS00003">
    <property type="entry name" value="Haloacid_Dehalogenase"/>
    <property type="match status" value="1"/>
</dbReference>
<dbReference type="InterPro" id="IPR050155">
    <property type="entry name" value="HAD-like_hydrolase_sf"/>
</dbReference>
<name>A0A4D6HBX3_9EURY</name>
<dbReference type="InterPro" id="IPR023214">
    <property type="entry name" value="HAD_sf"/>
</dbReference>
<keyword evidence="2" id="KW-0378">Hydrolase</keyword>
<dbReference type="AlphaFoldDB" id="A0A4D6HBX3"/>
<gene>
    <name evidence="2" type="ORF">DV733_09555</name>
</gene>
<dbReference type="PANTHER" id="PTHR43434:SF1">
    <property type="entry name" value="PHOSPHOGLYCOLATE PHOSPHATASE"/>
    <property type="match status" value="1"/>
</dbReference>
<dbReference type="Gene3D" id="3.40.50.1000">
    <property type="entry name" value="HAD superfamily/HAD-like"/>
    <property type="match status" value="1"/>
</dbReference>
<organism evidence="2 3">
    <name type="scientific">Halapricum salinum</name>
    <dbReference type="NCBI Taxonomy" id="1457250"/>
    <lineage>
        <taxon>Archaea</taxon>
        <taxon>Methanobacteriati</taxon>
        <taxon>Methanobacteriota</taxon>
        <taxon>Stenosarchaea group</taxon>
        <taxon>Halobacteria</taxon>
        <taxon>Halobacteriales</taxon>
        <taxon>Haloarculaceae</taxon>
        <taxon>Halapricum</taxon>
    </lineage>
</organism>
<accession>A0A4D6HBX3</accession>
<sequence length="219" mass="23851">MDYETILFDMDGVLLEGYHTDRAVYRQAAAATLADFGIDHGGDPPPDLVAPDTVADIRATCDDLDLPTAPAWAYRERAATTIENESIVAGDRAAFPDADVLETLAEDCTIGVVSNNRHGTVRFVAAHFEWPVDAVRGRFPTLEEFAHLKPHPRLLLGELDRLGAEDALFVGDRRTDVEAAHRAGIDAALLTRSGDPTPGEEEPRFHIESLAELPALLDD</sequence>
<reference evidence="2 3" key="1">
    <citation type="journal article" date="2019" name="Nat. Commun.">
        <title>A new type of DNA phosphorothioation-based antiviral system in archaea.</title>
        <authorList>
            <person name="Xiong L."/>
            <person name="Liu S."/>
            <person name="Chen S."/>
            <person name="Xiao Y."/>
            <person name="Zhu B."/>
            <person name="Gao Y."/>
            <person name="Zhang Y."/>
            <person name="Chen B."/>
            <person name="Luo J."/>
            <person name="Deng Z."/>
            <person name="Chen X."/>
            <person name="Wang L."/>
            <person name="Chen S."/>
        </authorList>
    </citation>
    <scope>NUCLEOTIDE SEQUENCE [LARGE SCALE GENOMIC DNA]</scope>
    <source>
        <strain evidence="2 3">CBA1105</strain>
    </source>
</reference>
<proteinExistence type="inferred from homology"/>
<dbReference type="SUPFAM" id="SSF56784">
    <property type="entry name" value="HAD-like"/>
    <property type="match status" value="1"/>
</dbReference>
<dbReference type="Proteomes" id="UP000296706">
    <property type="component" value="Chromosome"/>
</dbReference>
<dbReference type="RefSeq" id="WP_049994920.1">
    <property type="nucleotide sequence ID" value="NZ_CP031310.1"/>
</dbReference>